<keyword evidence="1" id="KW-0472">Membrane</keyword>
<dbReference type="GeneID" id="92853165"/>
<sequence length="208" mass="23064">MFIAMLIIAGFIVFFLIGFIGMNKQKEDEKQILNLLESAGNYPSDYKFHITPDKDMKLTLIESEEKFVAHRLHKDQSLEEIEIPFNKIIEAEVTVDDNSVSKVSRGSQLAGAIVGGAVAGGIGAVIGGLSSDKVEAKRFRKIALKIKLDDFKSPIIKIDFLPSKTDMGLENVTGFKQDDPKVKKALSNVEIWQSIFKIAIKKTNQVAH</sequence>
<organism evidence="2 3">
    <name type="scientific">Bacillus sonorensis</name>
    <dbReference type="NCBI Taxonomy" id="119858"/>
    <lineage>
        <taxon>Bacteria</taxon>
        <taxon>Bacillati</taxon>
        <taxon>Bacillota</taxon>
        <taxon>Bacilli</taxon>
        <taxon>Bacillales</taxon>
        <taxon>Bacillaceae</taxon>
        <taxon>Bacillus</taxon>
    </lineage>
</organism>
<name>A0ABM6LJQ1_9BACI</name>
<dbReference type="Proteomes" id="UP000196877">
    <property type="component" value="Chromosome"/>
</dbReference>
<feature type="transmembrane region" description="Helical" evidence="1">
    <location>
        <begin position="6"/>
        <end position="22"/>
    </location>
</feature>
<keyword evidence="1" id="KW-1133">Transmembrane helix</keyword>
<proteinExistence type="predicted"/>
<accession>A0ABM6LJQ1</accession>
<evidence type="ECO:0000313" key="2">
    <source>
        <dbReference type="EMBL" id="ASB89402.1"/>
    </source>
</evidence>
<evidence type="ECO:0000256" key="1">
    <source>
        <dbReference type="SAM" id="Phobius"/>
    </source>
</evidence>
<keyword evidence="1" id="KW-0812">Transmembrane</keyword>
<dbReference type="RefSeq" id="WP_224254494.1">
    <property type="nucleotide sequence ID" value="NZ_CP021920.1"/>
</dbReference>
<gene>
    <name evidence="2" type="ORF">S101395_02895</name>
</gene>
<reference evidence="2 3" key="1">
    <citation type="submission" date="2017-06" db="EMBL/GenBank/DDBJ databases">
        <title>Genome sequence of Bacillus sonorensis strain SRCM101395.</title>
        <authorList>
            <person name="Cho S.H."/>
        </authorList>
    </citation>
    <scope>NUCLEOTIDE SEQUENCE [LARGE SCALE GENOMIC DNA]</scope>
    <source>
        <strain evidence="2 3">SRCM101395</strain>
    </source>
</reference>
<keyword evidence="3" id="KW-1185">Reference proteome</keyword>
<evidence type="ECO:0000313" key="3">
    <source>
        <dbReference type="Proteomes" id="UP000196877"/>
    </source>
</evidence>
<feature type="transmembrane region" description="Helical" evidence="1">
    <location>
        <begin position="109"/>
        <end position="129"/>
    </location>
</feature>
<dbReference type="EMBL" id="CP021920">
    <property type="protein sequence ID" value="ASB89402.1"/>
    <property type="molecule type" value="Genomic_DNA"/>
</dbReference>
<protein>
    <submittedName>
        <fullName evidence="2">Immunity protein</fullName>
    </submittedName>
</protein>